<evidence type="ECO:0000256" key="6">
    <source>
        <dbReference type="ARBA" id="ARBA00022840"/>
    </source>
</evidence>
<dbReference type="OrthoDB" id="10252171at2759"/>
<dbReference type="GO" id="GO:0004674">
    <property type="term" value="F:protein serine/threonine kinase activity"/>
    <property type="evidence" value="ECO:0007669"/>
    <property type="project" value="UniProtKB-KW"/>
</dbReference>
<dbReference type="Gene3D" id="3.30.200.20">
    <property type="entry name" value="Phosphorylase Kinase, domain 1"/>
    <property type="match status" value="1"/>
</dbReference>
<evidence type="ECO:0000256" key="4">
    <source>
        <dbReference type="ARBA" id="ARBA00022741"/>
    </source>
</evidence>
<dbReference type="SUPFAM" id="SSF56112">
    <property type="entry name" value="Protein kinase-like (PK-like)"/>
    <property type="match status" value="1"/>
</dbReference>
<dbReference type="FunFam" id="1.10.510.10:FF:000351">
    <property type="entry name" value="PAS domain-containing serine/threonine-protein kinase"/>
    <property type="match status" value="1"/>
</dbReference>
<dbReference type="InterPro" id="IPR008271">
    <property type="entry name" value="Ser/Thr_kinase_AS"/>
</dbReference>
<accession>A0A8C6XXR7</accession>
<dbReference type="GO" id="GO:0005524">
    <property type="term" value="F:ATP binding"/>
    <property type="evidence" value="ECO:0007669"/>
    <property type="project" value="UniProtKB-KW"/>
</dbReference>
<evidence type="ECO:0000256" key="7">
    <source>
        <dbReference type="ARBA" id="ARBA00047899"/>
    </source>
</evidence>
<comment type="catalytic activity">
    <reaction evidence="7">
        <text>L-threonyl-[protein] + ATP = O-phospho-L-threonyl-[protein] + ADP + H(+)</text>
        <dbReference type="Rhea" id="RHEA:46608"/>
        <dbReference type="Rhea" id="RHEA-COMP:11060"/>
        <dbReference type="Rhea" id="RHEA-COMP:11605"/>
        <dbReference type="ChEBI" id="CHEBI:15378"/>
        <dbReference type="ChEBI" id="CHEBI:30013"/>
        <dbReference type="ChEBI" id="CHEBI:30616"/>
        <dbReference type="ChEBI" id="CHEBI:61977"/>
        <dbReference type="ChEBI" id="CHEBI:456216"/>
        <dbReference type="EC" id="2.7.11.1"/>
    </reaction>
</comment>
<dbReference type="SMART" id="SM00220">
    <property type="entry name" value="S_TKc"/>
    <property type="match status" value="1"/>
</dbReference>
<dbReference type="EC" id="2.7.11.1" evidence="1"/>
<keyword evidence="5" id="KW-0418">Kinase</keyword>
<dbReference type="FunFam" id="3.30.450.20:FF:000059">
    <property type="entry name" value="PAS domain containing serine/threonine kinase"/>
    <property type="match status" value="1"/>
</dbReference>
<evidence type="ECO:0000256" key="3">
    <source>
        <dbReference type="ARBA" id="ARBA00022679"/>
    </source>
</evidence>
<dbReference type="Gene3D" id="1.10.510.10">
    <property type="entry name" value="Transferase(Phosphotransferase) domain 1"/>
    <property type="match status" value="1"/>
</dbReference>
<dbReference type="GeneTree" id="ENSGT00940000159035"/>
<comment type="catalytic activity">
    <reaction evidence="8">
        <text>L-seryl-[protein] + ATP = O-phospho-L-seryl-[protein] + ADP + H(+)</text>
        <dbReference type="Rhea" id="RHEA:17989"/>
        <dbReference type="Rhea" id="RHEA-COMP:9863"/>
        <dbReference type="Rhea" id="RHEA-COMP:11604"/>
        <dbReference type="ChEBI" id="CHEBI:15378"/>
        <dbReference type="ChEBI" id="CHEBI:29999"/>
        <dbReference type="ChEBI" id="CHEBI:30616"/>
        <dbReference type="ChEBI" id="CHEBI:83421"/>
        <dbReference type="ChEBI" id="CHEBI:456216"/>
        <dbReference type="EC" id="2.7.11.1"/>
    </reaction>
</comment>
<dbReference type="PANTHER" id="PTHR24346:SF51">
    <property type="entry name" value="PAS DOMAIN-CONTAINING SERINE_THREONINE-PROTEIN KINASE"/>
    <property type="match status" value="1"/>
</dbReference>
<keyword evidence="3" id="KW-0808">Transferase</keyword>
<protein>
    <recommendedName>
        <fullName evidence="1">non-specific serine/threonine protein kinase</fullName>
        <ecNumber evidence="1">2.7.11.1</ecNumber>
    </recommendedName>
</protein>
<dbReference type="Pfam" id="PF00069">
    <property type="entry name" value="Pkinase"/>
    <property type="match status" value="1"/>
</dbReference>
<dbReference type="Pfam" id="PF00989">
    <property type="entry name" value="PAS"/>
    <property type="match status" value="1"/>
</dbReference>
<dbReference type="Gene3D" id="3.30.450.20">
    <property type="entry name" value="PAS domain"/>
    <property type="match status" value="2"/>
</dbReference>
<dbReference type="AlphaFoldDB" id="A0A8C6XXR7"/>
<dbReference type="Pfam" id="PF13426">
    <property type="entry name" value="PAS_9"/>
    <property type="match status" value="1"/>
</dbReference>
<dbReference type="Proteomes" id="UP000694559">
    <property type="component" value="Unplaced"/>
</dbReference>
<dbReference type="NCBIfam" id="TIGR00229">
    <property type="entry name" value="sensory_box"/>
    <property type="match status" value="1"/>
</dbReference>
<dbReference type="GO" id="GO:0005829">
    <property type="term" value="C:cytosol"/>
    <property type="evidence" value="ECO:0007669"/>
    <property type="project" value="Ensembl"/>
</dbReference>
<evidence type="ECO:0000259" key="9">
    <source>
        <dbReference type="PROSITE" id="PS50011"/>
    </source>
</evidence>
<sequence>MTDEFITSKEIISGASVSMTDPGICEELSKSFTGTNKKRKSWLSRLCKKKTSLPENEWNSYCLSSLAARNICTGKLHSSWDHLETASLCCSICSTSSCSLLNALTWEESIQALSSSIRNPNKAIFTVDIRTTEILVANDKACKILGYSSEEMIGRKLSEMISKSNWDIVEALKEGYTDLEEHGPVIPGTVVDAISQNNEKIPVTIWTRKIKGHCSQYCVVVLEPVERLSASVSFKSNGEITSCDPLFAHLHGYSSSEDVVGHYIKDLIPSIQLPAPGKKIPKNIKIQRSVGRAREGTTFPLSLKLKVSPHIDEVISVSDDSPPAMDVEALENSTSLPMDCCFCATIWVFTTISGLVTVQADGTIYGINNTFSLMLFGYEKKELLGKNITFLIPGFYKNMDKTDSSLQLPQSRESYMNAENMHSSEEMQRDECAIGKGKLYPLIILFTQNNVLVLIDCVVVKFIWKGRVLDYCWVEDPELGTITQEIAILRKLQHPNIIKVLDIFENQQFFQLVMEKHGTGLDLFTFIDNQPDLDEPLASYIFRQLVSAVNYLRSRNILHRDIKDENIIIAEDFTIKLIDFGSAAYLEPGKMFYTFCGTIEYCSPEVLSGNPYSGPELEMWSLGITLYTIVFGENPFCELEETIDAVLRPPYKVSVGLMSLLSGLLKPFPQDRITLEMVIRDPWVFQPVNLMNYAWEKVFTCDKTGMRKDSEAAFLITMNYQMNEVFKEFYTGDILHLTQLFQGLSTQELLK</sequence>
<evidence type="ECO:0000313" key="12">
    <source>
        <dbReference type="Proteomes" id="UP000694559"/>
    </source>
</evidence>
<proteinExistence type="predicted"/>
<dbReference type="OMA" id="VENSSCH"/>
<dbReference type="PROSITE" id="PS00108">
    <property type="entry name" value="PROTEIN_KINASE_ST"/>
    <property type="match status" value="1"/>
</dbReference>
<feature type="domain" description="PAS" evidence="10">
    <location>
        <begin position="109"/>
        <end position="161"/>
    </location>
</feature>
<dbReference type="SUPFAM" id="SSF55785">
    <property type="entry name" value="PYP-like sensor domain (PAS domain)"/>
    <property type="match status" value="1"/>
</dbReference>
<name>A0A8C6XXR7_NAJNA</name>
<organism evidence="11 12">
    <name type="scientific">Naja naja</name>
    <name type="common">Indian cobra</name>
    <dbReference type="NCBI Taxonomy" id="35670"/>
    <lineage>
        <taxon>Eukaryota</taxon>
        <taxon>Metazoa</taxon>
        <taxon>Chordata</taxon>
        <taxon>Craniata</taxon>
        <taxon>Vertebrata</taxon>
        <taxon>Euteleostomi</taxon>
        <taxon>Lepidosauria</taxon>
        <taxon>Squamata</taxon>
        <taxon>Bifurcata</taxon>
        <taxon>Unidentata</taxon>
        <taxon>Episquamata</taxon>
        <taxon>Toxicofera</taxon>
        <taxon>Serpentes</taxon>
        <taxon>Colubroidea</taxon>
        <taxon>Elapidae</taxon>
        <taxon>Elapinae</taxon>
        <taxon>Naja</taxon>
    </lineage>
</organism>
<keyword evidence="2" id="KW-0723">Serine/threonine-protein kinase</keyword>
<dbReference type="InterPro" id="IPR013767">
    <property type="entry name" value="PAS_fold"/>
</dbReference>
<dbReference type="PROSITE" id="PS50112">
    <property type="entry name" value="PAS"/>
    <property type="match status" value="1"/>
</dbReference>
<evidence type="ECO:0000256" key="2">
    <source>
        <dbReference type="ARBA" id="ARBA00022527"/>
    </source>
</evidence>
<feature type="domain" description="Protein kinase" evidence="9">
    <location>
        <begin position="428"/>
        <end position="684"/>
    </location>
</feature>
<dbReference type="Ensembl" id="ENSNNAT00000020880.1">
    <property type="protein sequence ID" value="ENSNNAP00000019890.1"/>
    <property type="gene ID" value="ENSNNAG00000013163.1"/>
</dbReference>
<evidence type="ECO:0000256" key="8">
    <source>
        <dbReference type="ARBA" id="ARBA00048679"/>
    </source>
</evidence>
<dbReference type="InterPro" id="IPR000719">
    <property type="entry name" value="Prot_kinase_dom"/>
</dbReference>
<keyword evidence="6" id="KW-0067">ATP-binding</keyword>
<dbReference type="PROSITE" id="PS50011">
    <property type="entry name" value="PROTEIN_KINASE_DOM"/>
    <property type="match status" value="1"/>
</dbReference>
<evidence type="ECO:0000313" key="11">
    <source>
        <dbReference type="Ensembl" id="ENSNNAP00000019890.1"/>
    </source>
</evidence>
<keyword evidence="12" id="KW-1185">Reference proteome</keyword>
<evidence type="ECO:0000256" key="5">
    <source>
        <dbReference type="ARBA" id="ARBA00022777"/>
    </source>
</evidence>
<dbReference type="PANTHER" id="PTHR24346">
    <property type="entry name" value="MAP/MICROTUBULE AFFINITY-REGULATING KINASE"/>
    <property type="match status" value="1"/>
</dbReference>
<dbReference type="GO" id="GO:0005634">
    <property type="term" value="C:nucleus"/>
    <property type="evidence" value="ECO:0007669"/>
    <property type="project" value="Ensembl"/>
</dbReference>
<reference evidence="11" key="2">
    <citation type="submission" date="2025-09" db="UniProtKB">
        <authorList>
            <consortium name="Ensembl"/>
        </authorList>
    </citation>
    <scope>IDENTIFICATION</scope>
</reference>
<dbReference type="GO" id="GO:0035091">
    <property type="term" value="F:phosphatidylinositol binding"/>
    <property type="evidence" value="ECO:0007669"/>
    <property type="project" value="Ensembl"/>
</dbReference>
<dbReference type="InterPro" id="IPR035965">
    <property type="entry name" value="PAS-like_dom_sf"/>
</dbReference>
<dbReference type="GO" id="GO:0045719">
    <property type="term" value="P:negative regulation of glycogen biosynthetic process"/>
    <property type="evidence" value="ECO:0007669"/>
    <property type="project" value="Ensembl"/>
</dbReference>
<keyword evidence="4" id="KW-0547">Nucleotide-binding</keyword>
<dbReference type="InterPro" id="IPR011009">
    <property type="entry name" value="Kinase-like_dom_sf"/>
</dbReference>
<dbReference type="GO" id="GO:0097009">
    <property type="term" value="P:energy homeostasis"/>
    <property type="evidence" value="ECO:0007669"/>
    <property type="project" value="Ensembl"/>
</dbReference>
<reference evidence="11" key="1">
    <citation type="submission" date="2025-08" db="UniProtKB">
        <authorList>
            <consortium name="Ensembl"/>
        </authorList>
    </citation>
    <scope>IDENTIFICATION</scope>
</reference>
<gene>
    <name evidence="11" type="primary">PASK</name>
</gene>
<evidence type="ECO:0000259" key="10">
    <source>
        <dbReference type="PROSITE" id="PS50112"/>
    </source>
</evidence>
<dbReference type="GO" id="GO:0043576">
    <property type="term" value="P:regulation of respiratory gaseous exchange"/>
    <property type="evidence" value="ECO:0007669"/>
    <property type="project" value="Ensembl"/>
</dbReference>
<dbReference type="GO" id="GO:0035556">
    <property type="term" value="P:intracellular signal transduction"/>
    <property type="evidence" value="ECO:0007669"/>
    <property type="project" value="TreeGrafter"/>
</dbReference>
<evidence type="ECO:0000256" key="1">
    <source>
        <dbReference type="ARBA" id="ARBA00012513"/>
    </source>
</evidence>
<dbReference type="GO" id="GO:0006355">
    <property type="term" value="P:regulation of DNA-templated transcription"/>
    <property type="evidence" value="ECO:0007669"/>
    <property type="project" value="InterPro"/>
</dbReference>
<dbReference type="SMART" id="SM00091">
    <property type="entry name" value="PAS"/>
    <property type="match status" value="3"/>
</dbReference>
<dbReference type="GO" id="GO:0070092">
    <property type="term" value="P:regulation of glucagon secretion"/>
    <property type="evidence" value="ECO:0007669"/>
    <property type="project" value="Ensembl"/>
</dbReference>
<dbReference type="InterPro" id="IPR000014">
    <property type="entry name" value="PAS"/>
</dbReference>
<dbReference type="CDD" id="cd00130">
    <property type="entry name" value="PAS"/>
    <property type="match status" value="2"/>
</dbReference>